<dbReference type="GO" id="GO:0005826">
    <property type="term" value="C:actomyosin contractile ring"/>
    <property type="evidence" value="ECO:0000318"/>
    <property type="project" value="GO_Central"/>
</dbReference>
<sequence length="1129" mass="124952">MSMAAPRPFAGPSYPISPTPTTPSSVGYSQYGSQSFAGTPSRQLSMTSSVYGPSASVPSNRGPGMKPNEKKGESREVARVHWMALKEFLAAWIERESPSSRASAREKLTRLTKLQFQELSTDVYDELMRRLAAEKGEGEIAPFLPVREDFHPKRNQARQKLATLPNNRFKDLASDVFYELRRRFPDFDREDAQEAETRKYDEPPPAPGPRPSISQSISQQSFSFSTHDRASPTPLQAYMSRDASSSSLHQRQGSRQMSRDESSNSLHQRQSSRQMSSSTHRSRPSNDPIRQAQRGPEEEFLDDGLERRPQANHMAATNDVIVPSKSRLREEEIEVPYARDSTVDVLRQNTASRGGEQSLVNGRDSRASYNMNFSLGGDRSRSTPQTEKSQLDMRSPERREYRNLDDKASLDEEREKRLRSEYEFRISGLDRKLLNAEKERDEARRAEAQEKDLRMEWEEEVRTLKEQAVTHASSLRALQHELDLARDQMESARQRADEAHADADQEVSQWRERCEQLENECRRLEDEKAALEEELQKGGPGGQAMEDMKQELQSLVDELNSLSVRNEELMTEREQDAVRMSEMEARVSDYRRKYDAVRIELRNLKATSTMFATFSKPMTDDHLPASPDGNIMDVNVSAFQSSIDGLLSAARSSTPSGVLPAMKAIVEAITSIGEDVKSFEAHPNRDVDVSRLESLKHESTSRLNNLMQSARNHAMASGLSPVSLLDAAAGHLSANVVEIIKLLKIKRSDKNDLKRSSSRLSIRDMVNRDRDRERERANEAWDNNYRPESRTETPDSRSPPAMASRPPTERTSSAQAPSRSDSSNDLRYDGARTATPTEVAHAKLSGVAPPSSYRSPSVTSTLPLAVTPSSAPMPQVSSSTISDPSLASAPSSATAPAATSRPTNTRINSFQSTSTARSDSFDLERKSTLINERSLAAHVEPRGLRTMNHVREESGSGSNERESLGSTGSASSSGGPMTALGSAQPFNAVELKQDEAEDDGREWEDLRPYLNGQSSALVNSIQNLLASIRTNGSPSVLNEHLSEVIAIASSIVAVSTNALPSSLRAQGDGLLRELVNNTNKLSEAQELGKQGQGSGQQGGFEKGVRQQIASASFGVAKSLKALMKLGQNE</sequence>
<dbReference type="Pfam" id="PF08518">
    <property type="entry name" value="GIT_SHD"/>
    <property type="match status" value="2"/>
</dbReference>
<proteinExistence type="predicted"/>
<dbReference type="GO" id="GO:1902716">
    <property type="term" value="C:cell cortex of growing cell tip"/>
    <property type="evidence" value="ECO:0000318"/>
    <property type="project" value="GO_Central"/>
</dbReference>
<evidence type="ECO:0000256" key="3">
    <source>
        <dbReference type="SAM" id="MobiDB-lite"/>
    </source>
</evidence>
<dbReference type="SMART" id="SM00555">
    <property type="entry name" value="GIT"/>
    <property type="match status" value="2"/>
</dbReference>
<dbReference type="InterPro" id="IPR022018">
    <property type="entry name" value="GIT1_C"/>
</dbReference>
<dbReference type="VEuPathDB" id="FungiDB:CNK01040"/>
<dbReference type="AlphaFoldDB" id="Q5K9R4"/>
<evidence type="ECO:0000256" key="1">
    <source>
        <dbReference type="ARBA" id="ARBA00022737"/>
    </source>
</evidence>
<protein>
    <recommendedName>
        <fullName evidence="4">GIT Spa2 homology (SHD) domain-containing protein</fullName>
    </recommendedName>
</protein>
<keyword evidence="1" id="KW-0677">Repeat</keyword>
<accession>Q55JT7</accession>
<organism evidence="5 6">
    <name type="scientific">Cryptococcus deneoformans (strain JEC21 / ATCC MYA-565)</name>
    <name type="common">Cryptococcus neoformans var. neoformans serotype D</name>
    <dbReference type="NCBI Taxonomy" id="214684"/>
    <lineage>
        <taxon>Eukaryota</taxon>
        <taxon>Fungi</taxon>
        <taxon>Dikarya</taxon>
        <taxon>Basidiomycota</taxon>
        <taxon>Agaricomycotina</taxon>
        <taxon>Tremellomycetes</taxon>
        <taxon>Tremellales</taxon>
        <taxon>Cryptococcaceae</taxon>
        <taxon>Cryptococcus</taxon>
        <taxon>Cryptococcus neoformans species complex</taxon>
    </lineage>
</organism>
<dbReference type="Proteomes" id="UP000002149">
    <property type="component" value="Chromosome 11"/>
</dbReference>
<accession>Q5K9R4</accession>
<feature type="compositionally biased region" description="Low complexity" evidence="3">
    <location>
        <begin position="796"/>
        <end position="821"/>
    </location>
</feature>
<feature type="compositionally biased region" description="Basic and acidic residues" evidence="3">
    <location>
        <begin position="389"/>
        <end position="414"/>
    </location>
</feature>
<dbReference type="InterPro" id="IPR013724">
    <property type="entry name" value="GIT_SHD"/>
</dbReference>
<dbReference type="PANTHER" id="PTHR21601:SF0">
    <property type="entry name" value="PROTEIN SPA2-RELATED"/>
    <property type="match status" value="1"/>
</dbReference>
<feature type="domain" description="GIT Spa2 homology (SHD)" evidence="4">
    <location>
        <begin position="157"/>
        <end position="187"/>
    </location>
</feature>
<dbReference type="EMBL" id="AE017351">
    <property type="protein sequence ID" value="AAW46275.1"/>
    <property type="molecule type" value="Genomic_DNA"/>
</dbReference>
<feature type="compositionally biased region" description="Polar residues" evidence="3">
    <location>
        <begin position="242"/>
        <end position="256"/>
    </location>
</feature>
<feature type="compositionally biased region" description="Low complexity" evidence="3">
    <location>
        <begin position="211"/>
        <end position="225"/>
    </location>
</feature>
<keyword evidence="2" id="KW-0175">Coiled coil</keyword>
<feature type="compositionally biased region" description="Polar residues" evidence="3">
    <location>
        <begin position="36"/>
        <end position="59"/>
    </location>
</feature>
<dbReference type="OMA" id="CRNHASS"/>
<dbReference type="RefSeq" id="XP_567792.1">
    <property type="nucleotide sequence ID" value="XM_567792.2"/>
</dbReference>
<feature type="compositionally biased region" description="Low complexity" evidence="3">
    <location>
        <begin position="22"/>
        <end position="35"/>
    </location>
</feature>
<feature type="region of interest" description="Disordered" evidence="3">
    <location>
        <begin position="866"/>
        <end position="981"/>
    </location>
</feature>
<dbReference type="HOGENOM" id="CLU_006748_0_0_1"/>
<evidence type="ECO:0000313" key="5">
    <source>
        <dbReference type="EMBL" id="AAW46275.1"/>
    </source>
</evidence>
<dbReference type="GO" id="GO:0005078">
    <property type="term" value="F:MAP-kinase scaffold activity"/>
    <property type="evidence" value="ECO:0000318"/>
    <property type="project" value="GO_Central"/>
</dbReference>
<feature type="compositionally biased region" description="Basic and acidic residues" evidence="3">
    <location>
        <begin position="188"/>
        <end position="202"/>
    </location>
</feature>
<feature type="coiled-coil region" evidence="2">
    <location>
        <begin position="426"/>
        <end position="607"/>
    </location>
</feature>
<gene>
    <name evidence="5" type="ordered locus">CNK01040</name>
</gene>
<feature type="region of interest" description="Disordered" evidence="3">
    <location>
        <begin position="767"/>
        <end position="829"/>
    </location>
</feature>
<feature type="region of interest" description="Disordered" evidence="3">
    <location>
        <begin position="346"/>
        <end position="414"/>
    </location>
</feature>
<evidence type="ECO:0000313" key="6">
    <source>
        <dbReference type="Proteomes" id="UP000002149"/>
    </source>
</evidence>
<reference evidence="5 6" key="1">
    <citation type="journal article" date="2005" name="Science">
        <title>The genome of the basidiomycetous yeast and human pathogen Cryptococcus neoformans.</title>
        <authorList>
            <person name="Loftus B.J."/>
            <person name="Fung E."/>
            <person name="Roncaglia P."/>
            <person name="Rowley D."/>
            <person name="Amedeo P."/>
            <person name="Bruno D."/>
            <person name="Vamathevan J."/>
            <person name="Miranda M."/>
            <person name="Anderson I.J."/>
            <person name="Fraser J.A."/>
            <person name="Allen J.E."/>
            <person name="Bosdet I.E."/>
            <person name="Brent M.R."/>
            <person name="Chiu R."/>
            <person name="Doering T.L."/>
            <person name="Donlin M.J."/>
            <person name="D'Souza C.A."/>
            <person name="Fox D.S."/>
            <person name="Grinberg V."/>
            <person name="Fu J."/>
            <person name="Fukushima M."/>
            <person name="Haas B.J."/>
            <person name="Huang J.C."/>
            <person name="Janbon G."/>
            <person name="Jones S.J."/>
            <person name="Koo H.L."/>
            <person name="Krzywinski M.I."/>
            <person name="Kwon-Chung J.K."/>
            <person name="Lengeler K.B."/>
            <person name="Maiti R."/>
            <person name="Marra M.A."/>
            <person name="Marra R.E."/>
            <person name="Mathewson C.A."/>
            <person name="Mitchell T.G."/>
            <person name="Pertea M."/>
            <person name="Riggs F.R."/>
            <person name="Salzberg S.L."/>
            <person name="Schein J.E."/>
            <person name="Shvartsbeyn A."/>
            <person name="Shin H."/>
            <person name="Shumway M."/>
            <person name="Specht C.A."/>
            <person name="Suh B.B."/>
            <person name="Tenney A."/>
            <person name="Utterback T.R."/>
            <person name="Wickes B.L."/>
            <person name="Wortman J.R."/>
            <person name="Wye N.H."/>
            <person name="Kronstad J.W."/>
            <person name="Lodge J.K."/>
            <person name="Heitman J."/>
            <person name="Davis R.W."/>
            <person name="Fraser C.M."/>
            <person name="Hyman R.W."/>
        </authorList>
    </citation>
    <scope>NUCLEOTIDE SEQUENCE [LARGE SCALE GENOMIC DNA]</scope>
    <source>
        <strain evidence="6">JEC21 / ATCC MYA-565</strain>
    </source>
</reference>
<feature type="region of interest" description="Disordered" evidence="3">
    <location>
        <begin position="188"/>
        <end position="299"/>
    </location>
</feature>
<feature type="compositionally biased region" description="Basic and acidic residues" evidence="3">
    <location>
        <begin position="939"/>
        <end position="963"/>
    </location>
</feature>
<dbReference type="InterPro" id="IPR039892">
    <property type="entry name" value="Spa2/Sph1"/>
</dbReference>
<dbReference type="InterPro" id="IPR056439">
    <property type="entry name" value="VBS_C3G9"/>
</dbReference>
<name>Q5K9R4_CRYD1</name>
<dbReference type="Gene3D" id="1.10.287.1490">
    <property type="match status" value="1"/>
</dbReference>
<feature type="compositionally biased region" description="Basic and acidic residues" evidence="3">
    <location>
        <begin position="67"/>
        <end position="76"/>
    </location>
</feature>
<feature type="compositionally biased region" description="Polar residues" evidence="3">
    <location>
        <begin position="906"/>
        <end position="918"/>
    </location>
</feature>
<feature type="compositionally biased region" description="Low complexity" evidence="3">
    <location>
        <begin position="964"/>
        <end position="975"/>
    </location>
</feature>
<feature type="compositionally biased region" description="Low complexity" evidence="3">
    <location>
        <begin position="882"/>
        <end position="905"/>
    </location>
</feature>
<dbReference type="OrthoDB" id="5588096at2759"/>
<dbReference type="KEGG" id="cne:CNK01040"/>
<evidence type="ECO:0000259" key="4">
    <source>
        <dbReference type="SMART" id="SM00555"/>
    </source>
</evidence>
<keyword evidence="6" id="KW-1185">Reference proteome</keyword>
<feature type="compositionally biased region" description="Low complexity" evidence="3">
    <location>
        <begin position="265"/>
        <end position="279"/>
    </location>
</feature>
<dbReference type="PANTHER" id="PTHR21601">
    <property type="entry name" value="SPA2 PROTEIN"/>
    <property type="match status" value="1"/>
</dbReference>
<feature type="compositionally biased region" description="Polar residues" evidence="3">
    <location>
        <begin position="866"/>
        <end position="881"/>
    </location>
</feature>
<dbReference type="Pfam" id="PF12205">
    <property type="entry name" value="GIT1_C"/>
    <property type="match status" value="1"/>
</dbReference>
<evidence type="ECO:0000256" key="2">
    <source>
        <dbReference type="SAM" id="Coils"/>
    </source>
</evidence>
<dbReference type="Pfam" id="PF23742">
    <property type="entry name" value="VBS_C3G9"/>
    <property type="match status" value="1"/>
</dbReference>
<dbReference type="STRING" id="214684.Q5K9R4"/>
<feature type="compositionally biased region" description="Basic and acidic residues" evidence="3">
    <location>
        <begin position="767"/>
        <end position="795"/>
    </location>
</feature>
<feature type="region of interest" description="Disordered" evidence="3">
    <location>
        <begin position="1"/>
        <end position="76"/>
    </location>
</feature>
<dbReference type="PaxDb" id="214684-Q5K9R4"/>
<feature type="domain" description="GIT Spa2 homology (SHD)" evidence="4">
    <location>
        <begin position="104"/>
        <end position="134"/>
    </location>
</feature>
<dbReference type="InParanoid" id="Q5K9R4"/>
<dbReference type="GeneID" id="3254396"/>
<dbReference type="eggNOG" id="ENOG502QS1N">
    <property type="taxonomic scope" value="Eukaryota"/>
</dbReference>